<evidence type="ECO:0000256" key="4">
    <source>
        <dbReference type="SAM" id="MobiDB-lite"/>
    </source>
</evidence>
<dbReference type="Pfam" id="PF02626">
    <property type="entry name" value="CT_A_B"/>
    <property type="match status" value="1"/>
</dbReference>
<feature type="compositionally biased region" description="Low complexity" evidence="4">
    <location>
        <begin position="291"/>
        <end position="309"/>
    </location>
</feature>
<evidence type="ECO:0000259" key="5">
    <source>
        <dbReference type="SMART" id="SM00797"/>
    </source>
</evidence>
<name>A0A1H5LU26_9ACTN</name>
<dbReference type="GO" id="GO:0005524">
    <property type="term" value="F:ATP binding"/>
    <property type="evidence" value="ECO:0007669"/>
    <property type="project" value="UniProtKB-KW"/>
</dbReference>
<dbReference type="PANTHER" id="PTHR43309:SF3">
    <property type="entry name" value="5-OXOPROLINASE SUBUNIT C"/>
    <property type="match status" value="1"/>
</dbReference>
<proteinExistence type="predicted"/>
<feature type="region of interest" description="Disordered" evidence="4">
    <location>
        <begin position="289"/>
        <end position="317"/>
    </location>
</feature>
<dbReference type="SMART" id="SM00797">
    <property type="entry name" value="AHS2"/>
    <property type="match status" value="1"/>
</dbReference>
<dbReference type="Gene3D" id="2.40.100.10">
    <property type="entry name" value="Cyclophilin-like"/>
    <property type="match status" value="1"/>
</dbReference>
<keyword evidence="1" id="KW-0547">Nucleotide-binding</keyword>
<evidence type="ECO:0000256" key="2">
    <source>
        <dbReference type="ARBA" id="ARBA00022801"/>
    </source>
</evidence>
<evidence type="ECO:0000313" key="6">
    <source>
        <dbReference type="EMBL" id="SEE79987.1"/>
    </source>
</evidence>
<accession>A0A1H5LU26</accession>
<dbReference type="InterPro" id="IPR052708">
    <property type="entry name" value="PxpC"/>
</dbReference>
<dbReference type="RefSeq" id="WP_069113467.1">
    <property type="nucleotide sequence ID" value="NZ_FNUC01000003.1"/>
</dbReference>
<protein>
    <submittedName>
        <fullName evidence="6">Biotin-dependent carboxylase uncharacterized domain-containing protein</fullName>
    </submittedName>
</protein>
<feature type="domain" description="Carboxyltransferase" evidence="5">
    <location>
        <begin position="29"/>
        <end position="306"/>
    </location>
</feature>
<dbReference type="SUPFAM" id="SSF50891">
    <property type="entry name" value="Cyclophilin-like"/>
    <property type="match status" value="1"/>
</dbReference>
<dbReference type="EMBL" id="FNUC01000003">
    <property type="protein sequence ID" value="SEE79987.1"/>
    <property type="molecule type" value="Genomic_DNA"/>
</dbReference>
<dbReference type="InterPro" id="IPR029000">
    <property type="entry name" value="Cyclophilin-like_dom_sf"/>
</dbReference>
<keyword evidence="7" id="KW-1185">Reference proteome</keyword>
<organism evidence="6 7">
    <name type="scientific">Jiangella alba</name>
    <dbReference type="NCBI Taxonomy" id="561176"/>
    <lineage>
        <taxon>Bacteria</taxon>
        <taxon>Bacillati</taxon>
        <taxon>Actinomycetota</taxon>
        <taxon>Actinomycetes</taxon>
        <taxon>Jiangellales</taxon>
        <taxon>Jiangellaceae</taxon>
        <taxon>Jiangella</taxon>
    </lineage>
</organism>
<dbReference type="STRING" id="561176.SAMN04488561_2744"/>
<evidence type="ECO:0000256" key="1">
    <source>
        <dbReference type="ARBA" id="ARBA00022741"/>
    </source>
</evidence>
<dbReference type="Proteomes" id="UP000181980">
    <property type="component" value="Unassembled WGS sequence"/>
</dbReference>
<sequence>MSGAGPALEIVEPGLLAIVEDLGRPGLGALGVGRSGAADEDSFRLANRLVANAERAAAIEFVLGGLVVRFRRTATVALTGAPAEVRAGHRAAAFNAPFAVRAGDLLRVGRPARGLRSYLAVRGGLGVPPVLGSRSWDSLAGIGPPPLRSGDLLPLAGDHAGHPSVDVAPVPPPVDDVTLRVLPGPRADRFAPSALNTLFATAYEVTADSDRVGLRLAGPPLRRAAGAAAELPPEGMVTGALQVPPDGRPVLFLADHPVTGGYPVIGVVAAADLSPAAQLRPGDTVRFRRTSPAAAGAPARGPAAAASAARSRRPPHG</sequence>
<evidence type="ECO:0000256" key="3">
    <source>
        <dbReference type="ARBA" id="ARBA00022840"/>
    </source>
</evidence>
<gene>
    <name evidence="6" type="ORF">SAMN04488561_2744</name>
</gene>
<dbReference type="PANTHER" id="PTHR43309">
    <property type="entry name" value="5-OXOPROLINASE SUBUNIT C"/>
    <property type="match status" value="1"/>
</dbReference>
<dbReference type="InterPro" id="IPR003778">
    <property type="entry name" value="CT_A_B"/>
</dbReference>
<keyword evidence="2" id="KW-0378">Hydrolase</keyword>
<dbReference type="NCBIfam" id="TIGR00724">
    <property type="entry name" value="urea_amlyse_rel"/>
    <property type="match status" value="1"/>
</dbReference>
<keyword evidence="3" id="KW-0067">ATP-binding</keyword>
<dbReference type="GO" id="GO:0016787">
    <property type="term" value="F:hydrolase activity"/>
    <property type="evidence" value="ECO:0007669"/>
    <property type="project" value="UniProtKB-KW"/>
</dbReference>
<evidence type="ECO:0000313" key="7">
    <source>
        <dbReference type="Proteomes" id="UP000181980"/>
    </source>
</evidence>
<dbReference type="OrthoDB" id="9768696at2"/>
<dbReference type="AlphaFoldDB" id="A0A1H5LU26"/>
<reference evidence="7" key="1">
    <citation type="submission" date="2016-10" db="EMBL/GenBank/DDBJ databases">
        <authorList>
            <person name="Varghese N."/>
            <person name="Submissions S."/>
        </authorList>
    </citation>
    <scope>NUCLEOTIDE SEQUENCE [LARGE SCALE GENOMIC DNA]</scope>
    <source>
        <strain evidence="7">DSM 45237</strain>
    </source>
</reference>